<feature type="compositionally biased region" description="Basic and acidic residues" evidence="1">
    <location>
        <begin position="671"/>
        <end position="685"/>
    </location>
</feature>
<evidence type="ECO:0000256" key="1">
    <source>
        <dbReference type="SAM" id="MobiDB-lite"/>
    </source>
</evidence>
<accession>A0A1A0N2K9</accession>
<evidence type="ECO:0000313" key="3">
    <source>
        <dbReference type="EMBL" id="OBA91910.1"/>
    </source>
</evidence>
<protein>
    <submittedName>
        <fullName evidence="3">Transposase</fullName>
    </submittedName>
</protein>
<comment type="caution">
    <text evidence="3">The sequence shown here is derived from an EMBL/GenBank/DDBJ whole genome shotgun (WGS) entry which is preliminary data.</text>
</comment>
<feature type="region of interest" description="Disordered" evidence="1">
    <location>
        <begin position="655"/>
        <end position="713"/>
    </location>
</feature>
<dbReference type="RefSeq" id="WP_064857425.1">
    <property type="nucleotide sequence ID" value="NZ_LZSF01000023.1"/>
</dbReference>
<name>A0A1A0N2K9_MYCMU</name>
<reference evidence="3 4" key="1">
    <citation type="submission" date="2016-06" db="EMBL/GenBank/DDBJ databases">
        <authorList>
            <person name="Kjaerup R.B."/>
            <person name="Dalgaard T.S."/>
            <person name="Juul-Madsen H.R."/>
        </authorList>
    </citation>
    <scope>NUCLEOTIDE SEQUENCE [LARGE SCALE GENOMIC DNA]</scope>
    <source>
        <strain evidence="3 4">1199456.5</strain>
    </source>
</reference>
<feature type="compositionally biased region" description="Acidic residues" evidence="1">
    <location>
        <begin position="686"/>
        <end position="703"/>
    </location>
</feature>
<gene>
    <name evidence="3" type="ORF">A5642_09745</name>
</gene>
<dbReference type="InterPro" id="IPR036397">
    <property type="entry name" value="RNaseH_sf"/>
</dbReference>
<dbReference type="SUPFAM" id="SSF53098">
    <property type="entry name" value="Ribonuclease H-like"/>
    <property type="match status" value="1"/>
</dbReference>
<sequence>MNDNNRIRVGVRTKFSSDGAIWEVIETTNVPDGEIVAVNGDHVRRMTLSQLLHDSRHRFIPTDATSAEEDHRETAALILGQLSPERLREVRDRAEHVREVLTGYRSGSAELPRPDEPRPQYDPALPLSARYEAKAAELQTSDRTVKRWVADFRRFGEAGLSDCRYTREPGIDPRWEAEALAVMADYTDLSRPTRSAVIRRTNRNCDERHGVGVVPIPSRAMAYRILAALEPRHPLFRLSTKRNRDADQRPDRPYGKLPCTHPGEYVYLDTTPLDVFAMDPLTLRWVAVELTVVMDRYTRCIIALMLTAVSTKAVDIASLLYQCQRPRPAGAHWPPHAVWPEHGMPRCIFIDPTAIEGPRKGVAGPAVVPETIIVDHGKVFVSEHVTSACARLGISIQPARIREGRDKGPVERFFKTIRQDLLQHLDGYKGPDVHSRGLDVEKRAFYYIDELEEIIREWVAAVYHHRPHGGLIEPGLPSAEFTPATMYHHGLARAGFIEASRDPDLAYEFLEAVPRTIQHYGVQHKNRIYQGQILNELYGQTSPYTGKFKGKWPLYVDANDVRYAFFRHPKDHTWHRLTWDHADGLTMPMAEEALEFGRKLASRRHRFVDHRLALEELLTRWEVGSASSAAERRIAINMAREDRLHLSAEGTKASAAQAVADLPSVTKPPRRSHDSDLLNEVRKDETGDDDTEEELDDDFGGDDDFYRGSFEDA</sequence>
<dbReference type="InterPro" id="IPR001584">
    <property type="entry name" value="Integrase_cat-core"/>
</dbReference>
<dbReference type="GO" id="GO:0015074">
    <property type="term" value="P:DNA integration"/>
    <property type="evidence" value="ECO:0007669"/>
    <property type="project" value="InterPro"/>
</dbReference>
<evidence type="ECO:0000259" key="2">
    <source>
        <dbReference type="PROSITE" id="PS50994"/>
    </source>
</evidence>
<feature type="domain" description="Integrase catalytic" evidence="2">
    <location>
        <begin position="254"/>
        <end position="491"/>
    </location>
</feature>
<proteinExistence type="predicted"/>
<dbReference type="EMBL" id="LZSF01000023">
    <property type="protein sequence ID" value="OBA91910.1"/>
    <property type="molecule type" value="Genomic_DNA"/>
</dbReference>
<dbReference type="GO" id="GO:0003676">
    <property type="term" value="F:nucleic acid binding"/>
    <property type="evidence" value="ECO:0007669"/>
    <property type="project" value="InterPro"/>
</dbReference>
<dbReference type="Proteomes" id="UP000093962">
    <property type="component" value="Unassembled WGS sequence"/>
</dbReference>
<dbReference type="InterPro" id="IPR012337">
    <property type="entry name" value="RNaseH-like_sf"/>
</dbReference>
<evidence type="ECO:0000313" key="4">
    <source>
        <dbReference type="Proteomes" id="UP000093962"/>
    </source>
</evidence>
<feature type="compositionally biased region" description="Basic and acidic residues" evidence="1">
    <location>
        <begin position="704"/>
        <end position="713"/>
    </location>
</feature>
<dbReference type="PROSITE" id="PS50994">
    <property type="entry name" value="INTEGRASE"/>
    <property type="match status" value="1"/>
</dbReference>
<dbReference type="AlphaFoldDB" id="A0A1A0N2K9"/>
<dbReference type="OrthoDB" id="52928at2"/>
<organism evidence="3 4">
    <name type="scientific">Mycolicibacterium mucogenicum</name>
    <name type="common">Mycobacterium mucogenicum</name>
    <dbReference type="NCBI Taxonomy" id="56689"/>
    <lineage>
        <taxon>Bacteria</taxon>
        <taxon>Bacillati</taxon>
        <taxon>Actinomycetota</taxon>
        <taxon>Actinomycetes</taxon>
        <taxon>Mycobacteriales</taxon>
        <taxon>Mycobacteriaceae</taxon>
        <taxon>Mycolicibacterium</taxon>
    </lineage>
</organism>
<dbReference type="Gene3D" id="3.30.420.10">
    <property type="entry name" value="Ribonuclease H-like superfamily/Ribonuclease H"/>
    <property type="match status" value="1"/>
</dbReference>